<proteinExistence type="predicted"/>
<dbReference type="Proteomes" id="UP000292085">
    <property type="component" value="Unassembled WGS sequence"/>
</dbReference>
<dbReference type="AlphaFoldDB" id="A0A4Q6XW94"/>
<organism evidence="2 3">
    <name type="scientific">Sphingomonas populi</name>
    <dbReference type="NCBI Taxonomy" id="2484750"/>
    <lineage>
        <taxon>Bacteria</taxon>
        <taxon>Pseudomonadati</taxon>
        <taxon>Pseudomonadota</taxon>
        <taxon>Alphaproteobacteria</taxon>
        <taxon>Sphingomonadales</taxon>
        <taxon>Sphingomonadaceae</taxon>
        <taxon>Sphingomonas</taxon>
    </lineage>
</organism>
<protein>
    <submittedName>
        <fullName evidence="2">Glyoxalase</fullName>
    </submittedName>
</protein>
<evidence type="ECO:0000259" key="1">
    <source>
        <dbReference type="Pfam" id="PF00903"/>
    </source>
</evidence>
<evidence type="ECO:0000313" key="3">
    <source>
        <dbReference type="Proteomes" id="UP000292085"/>
    </source>
</evidence>
<dbReference type="SUPFAM" id="SSF54593">
    <property type="entry name" value="Glyoxalase/Bleomycin resistance protein/Dihydroxybiphenyl dioxygenase"/>
    <property type="match status" value="1"/>
</dbReference>
<gene>
    <name evidence="2" type="ORF">EWE75_18770</name>
</gene>
<dbReference type="OrthoDB" id="9798430at2"/>
<dbReference type="Pfam" id="PF00903">
    <property type="entry name" value="Glyoxalase"/>
    <property type="match status" value="1"/>
</dbReference>
<evidence type="ECO:0000313" key="2">
    <source>
        <dbReference type="EMBL" id="RZF61229.1"/>
    </source>
</evidence>
<comment type="caution">
    <text evidence="2">The sequence shown here is derived from an EMBL/GenBank/DDBJ whole genome shotgun (WGS) entry which is preliminary data.</text>
</comment>
<reference evidence="2 3" key="1">
    <citation type="submission" date="2019-02" db="EMBL/GenBank/DDBJ databases">
        <authorList>
            <person name="Li Y."/>
        </authorList>
    </citation>
    <scope>NUCLEOTIDE SEQUENCE [LARGE SCALE GENOMIC DNA]</scope>
    <source>
        <strain evidence="2 3">3-7</strain>
    </source>
</reference>
<keyword evidence="3" id="KW-1185">Reference proteome</keyword>
<sequence length="121" mass="13920">MALIRPFLPASDFAASKAFYEALGFEIGYQDADLAIFDYEGAGFLLQNLYVKDWAENLMLQLFVRDLDEWWRRTEGLVERFNVQPPRPPRAQQWGLRVGFLFDPAGVLWQASESGKDRDDG</sequence>
<dbReference type="InterPro" id="IPR029068">
    <property type="entry name" value="Glyas_Bleomycin-R_OHBP_Dase"/>
</dbReference>
<feature type="domain" description="Glyoxalase/fosfomycin resistance/dioxygenase" evidence="1">
    <location>
        <begin position="8"/>
        <end position="110"/>
    </location>
</feature>
<accession>A0A4Q6XW94</accession>
<dbReference type="RefSeq" id="WP_130159671.1">
    <property type="nucleotide sequence ID" value="NZ_SGIS01000035.1"/>
</dbReference>
<name>A0A4Q6XW94_9SPHN</name>
<dbReference type="EMBL" id="SGIS01000035">
    <property type="protein sequence ID" value="RZF61229.1"/>
    <property type="molecule type" value="Genomic_DNA"/>
</dbReference>
<dbReference type="Gene3D" id="3.10.180.10">
    <property type="entry name" value="2,3-Dihydroxybiphenyl 1,2-Dioxygenase, domain 1"/>
    <property type="match status" value="1"/>
</dbReference>
<dbReference type="InterPro" id="IPR004360">
    <property type="entry name" value="Glyas_Fos-R_dOase_dom"/>
</dbReference>